<dbReference type="Pfam" id="PF00076">
    <property type="entry name" value="RRM_1"/>
    <property type="match status" value="3"/>
</dbReference>
<dbReference type="SMART" id="SM00360">
    <property type="entry name" value="RRM"/>
    <property type="match status" value="3"/>
</dbReference>
<evidence type="ECO:0000256" key="2">
    <source>
        <dbReference type="ARBA" id="ARBA00023242"/>
    </source>
</evidence>
<reference evidence="6 7" key="1">
    <citation type="journal article" date="2014" name="Nat. Commun.">
        <title>Klebsormidium flaccidum genome reveals primary factors for plant terrestrial adaptation.</title>
        <authorList>
            <person name="Hori K."/>
            <person name="Maruyama F."/>
            <person name="Fujisawa T."/>
            <person name="Togashi T."/>
            <person name="Yamamoto N."/>
            <person name="Seo M."/>
            <person name="Sato S."/>
            <person name="Yamada T."/>
            <person name="Mori H."/>
            <person name="Tajima N."/>
            <person name="Moriyama T."/>
            <person name="Ikeuchi M."/>
            <person name="Watanabe M."/>
            <person name="Wada H."/>
            <person name="Kobayashi K."/>
            <person name="Saito M."/>
            <person name="Masuda T."/>
            <person name="Sasaki-Sekimoto Y."/>
            <person name="Mashiguchi K."/>
            <person name="Awai K."/>
            <person name="Shimojima M."/>
            <person name="Masuda S."/>
            <person name="Iwai M."/>
            <person name="Nobusawa T."/>
            <person name="Narise T."/>
            <person name="Kondo S."/>
            <person name="Saito H."/>
            <person name="Sato R."/>
            <person name="Murakawa M."/>
            <person name="Ihara Y."/>
            <person name="Oshima-Yamada Y."/>
            <person name="Ohtaka K."/>
            <person name="Satoh M."/>
            <person name="Sonobe K."/>
            <person name="Ishii M."/>
            <person name="Ohtani R."/>
            <person name="Kanamori-Sato M."/>
            <person name="Honoki R."/>
            <person name="Miyazaki D."/>
            <person name="Mochizuki H."/>
            <person name="Umetsu J."/>
            <person name="Higashi K."/>
            <person name="Shibata D."/>
            <person name="Kamiya Y."/>
            <person name="Sato N."/>
            <person name="Nakamura Y."/>
            <person name="Tabata S."/>
            <person name="Ida S."/>
            <person name="Kurokawa K."/>
            <person name="Ohta H."/>
        </authorList>
    </citation>
    <scope>NUCLEOTIDE SEQUENCE [LARGE SCALE GENOMIC DNA]</scope>
    <source>
        <strain evidence="6 7">NIES-2285</strain>
    </source>
</reference>
<feature type="domain" description="RRM" evidence="5">
    <location>
        <begin position="103"/>
        <end position="175"/>
    </location>
</feature>
<dbReference type="PROSITE" id="PS50102">
    <property type="entry name" value="RRM"/>
    <property type="match status" value="3"/>
</dbReference>
<evidence type="ECO:0000313" key="7">
    <source>
        <dbReference type="Proteomes" id="UP000054558"/>
    </source>
</evidence>
<dbReference type="GO" id="GO:0005654">
    <property type="term" value="C:nucleoplasm"/>
    <property type="evidence" value="ECO:0000318"/>
    <property type="project" value="GO_Central"/>
</dbReference>
<dbReference type="SUPFAM" id="SSF54928">
    <property type="entry name" value="RNA-binding domain, RBD"/>
    <property type="match status" value="3"/>
</dbReference>
<feature type="compositionally biased region" description="Low complexity" evidence="4">
    <location>
        <begin position="364"/>
        <end position="389"/>
    </location>
</feature>
<dbReference type="EMBL" id="DF237116">
    <property type="protein sequence ID" value="GAQ83900.1"/>
    <property type="molecule type" value="Genomic_DNA"/>
</dbReference>
<feature type="domain" description="RRM" evidence="5">
    <location>
        <begin position="19"/>
        <end position="97"/>
    </location>
</feature>
<sequence length="534" mass="57660">MMGNGRGPKVEGKGGSDNGDICVRGLAWVTREDGLRKYFEQFGKLTTCTVKEDADGRSRGYGFVNFEDPALVDQVMAQQEHVIDGRKVELRPPLDKEERHAIKKVFIGMVPANMTPELLEEHFSQFGKVTDVFLPKPNRGFAFVTYEKGEAAKAALNTAEHMVGGHKLQVKLPTPKMTAGPAQQLNPFQKAQMLQQTQQMQFAQQAATSQGMQYSGGGPALLSPYAMQGYLGPGSYPAVPGARPTYGAMYPDPQQYAAYGLLPDFANFHIGQPQQPGHSTGQPSQPIQQQGAQQPGYQQQSGHPSGFQGGQVDHSATQQMAIPGGGLVPGRTQPGTQEHSDELSNGSHQGLPSSTDFATYTGVQPSEGSSPPGGAQSAPPGMVPVPGGMYYEGQQPMGSGGSVLQSPVQGGVMPQEYFMPGMLPYGYGSMGSYSPYGYQPAYRGARLLNTTQLFITNLPYSATWQELKDFFKQYGHVHRAEIILDESGNSKGRGTVRFSNNYEATHAMMYAQNALFKGRPLSVREDRQLGSGVS</sequence>
<dbReference type="PANTHER" id="PTHR48033">
    <property type="entry name" value="RNA-BINDING (RRM/RBD/RNP MOTIFS) FAMILY PROTEIN"/>
    <property type="match status" value="1"/>
</dbReference>
<gene>
    <name evidence="6" type="ORF">KFL_001670110</name>
</gene>
<evidence type="ECO:0000259" key="5">
    <source>
        <dbReference type="PROSITE" id="PS50102"/>
    </source>
</evidence>
<dbReference type="InterPro" id="IPR000504">
    <property type="entry name" value="RRM_dom"/>
</dbReference>
<feature type="region of interest" description="Disordered" evidence="4">
    <location>
        <begin position="267"/>
        <end position="404"/>
    </location>
</feature>
<accession>A0A1Y1HZ05</accession>
<organism evidence="6 7">
    <name type="scientific">Klebsormidium nitens</name>
    <name type="common">Green alga</name>
    <name type="synonym">Ulothrix nitens</name>
    <dbReference type="NCBI Taxonomy" id="105231"/>
    <lineage>
        <taxon>Eukaryota</taxon>
        <taxon>Viridiplantae</taxon>
        <taxon>Streptophyta</taxon>
        <taxon>Klebsormidiophyceae</taxon>
        <taxon>Klebsormidiales</taxon>
        <taxon>Klebsormidiaceae</taxon>
        <taxon>Klebsormidium</taxon>
    </lineage>
</organism>
<keyword evidence="2" id="KW-0539">Nucleus</keyword>
<dbReference type="AlphaFoldDB" id="A0A1Y1HZ05"/>
<dbReference type="InterPro" id="IPR035979">
    <property type="entry name" value="RBD_domain_sf"/>
</dbReference>
<dbReference type="GO" id="GO:0010468">
    <property type="term" value="P:regulation of gene expression"/>
    <property type="evidence" value="ECO:0000318"/>
    <property type="project" value="GO_Central"/>
</dbReference>
<name>A0A1Y1HZ05_KLENI</name>
<feature type="compositionally biased region" description="Polar residues" evidence="4">
    <location>
        <begin position="333"/>
        <end position="363"/>
    </location>
</feature>
<evidence type="ECO:0000256" key="4">
    <source>
        <dbReference type="SAM" id="MobiDB-lite"/>
    </source>
</evidence>
<evidence type="ECO:0000256" key="1">
    <source>
        <dbReference type="ARBA" id="ARBA00004123"/>
    </source>
</evidence>
<keyword evidence="3" id="KW-0694">RNA-binding</keyword>
<dbReference type="Proteomes" id="UP000054558">
    <property type="component" value="Unassembled WGS sequence"/>
</dbReference>
<dbReference type="GO" id="GO:0000785">
    <property type="term" value="C:chromatin"/>
    <property type="evidence" value="ECO:0000318"/>
    <property type="project" value="GO_Central"/>
</dbReference>
<dbReference type="STRING" id="105231.A0A1Y1HZ05"/>
<dbReference type="PANTHER" id="PTHR48033:SF10">
    <property type="entry name" value="RNA-BINDING PROTEIN SQUID"/>
    <property type="match status" value="1"/>
</dbReference>
<feature type="domain" description="RRM" evidence="5">
    <location>
        <begin position="451"/>
        <end position="528"/>
    </location>
</feature>
<dbReference type="Gene3D" id="3.30.70.330">
    <property type="match status" value="3"/>
</dbReference>
<dbReference type="GO" id="GO:0003723">
    <property type="term" value="F:RNA binding"/>
    <property type="evidence" value="ECO:0000318"/>
    <property type="project" value="GO_Central"/>
</dbReference>
<dbReference type="OMA" id="WESSRIA"/>
<keyword evidence="7" id="KW-1185">Reference proteome</keyword>
<dbReference type="InterPro" id="IPR012677">
    <property type="entry name" value="Nucleotide-bd_a/b_plait_sf"/>
</dbReference>
<comment type="subcellular location">
    <subcellularLocation>
        <location evidence="1">Nucleus</location>
    </subcellularLocation>
</comment>
<evidence type="ECO:0000256" key="3">
    <source>
        <dbReference type="PROSITE-ProRule" id="PRU00176"/>
    </source>
</evidence>
<feature type="compositionally biased region" description="Low complexity" evidence="4">
    <location>
        <begin position="279"/>
        <end position="306"/>
    </location>
</feature>
<proteinExistence type="predicted"/>
<dbReference type="OrthoDB" id="439808at2759"/>
<protein>
    <submittedName>
        <fullName evidence="6">Putative RNA-binding protein</fullName>
    </submittedName>
</protein>
<evidence type="ECO:0000313" key="6">
    <source>
        <dbReference type="EMBL" id="GAQ83900.1"/>
    </source>
</evidence>